<gene>
    <name evidence="1" type="ORF">VIPECOMC04_00071</name>
</gene>
<evidence type="ECO:0000313" key="1">
    <source>
        <dbReference type="EMBL" id="XHV08357.1"/>
    </source>
</evidence>
<accession>A0AB74UJ61</accession>
<protein>
    <submittedName>
        <fullName evidence="1">RusA-like Holliday junction resolvase</fullName>
    </submittedName>
</protein>
<proteinExistence type="predicted"/>
<name>A0AB74UJ61_9CAUD</name>
<dbReference type="EMBL" id="PQ423993">
    <property type="protein sequence ID" value="XHV08357.1"/>
    <property type="molecule type" value="Genomic_DNA"/>
</dbReference>
<sequence length="173" mass="19682">MVTTVITFPAYVGAKICRAKNDVRYYLNAFYIDPEGLIVSTDGHRLFCDNVKTNVEKGTLIDIKGREPSKFNYAEVNHDNGSVSFYDDNRALICTLPVDVVEGNFPDWRRVVHITPGVVDSIGFTLRYLADAYKISKAYKNEIARFDFQDQTRGCKILFSNTAFMVLMPARFK</sequence>
<organism evidence="1">
    <name type="scientific">Escherichia phage vB_VIPECOMC04</name>
    <dbReference type="NCBI Taxonomy" id="3350136"/>
    <lineage>
        <taxon>Viruses</taxon>
        <taxon>Duplodnaviria</taxon>
        <taxon>Heunggongvirae</taxon>
        <taxon>Uroviricota</taxon>
        <taxon>Caudoviricetes</taxon>
        <taxon>Sarkviridae</taxon>
        <taxon>Guernseyvirinae</taxon>
        <taxon>Kagunavirus</taxon>
    </lineage>
</organism>
<reference evidence="1" key="1">
    <citation type="submission" date="2024-10" db="EMBL/GenBank/DDBJ databases">
        <authorList>
            <person name="Tejada A.J.P."/>
            <person name="Nada M.A.L."/>
            <person name="Joloro M.J.G."/>
            <person name="Chin R.A.D."/>
            <person name="Reterta M.C.C."/>
            <person name="Casidsid J.Y.O."/>
            <person name="Collado A.R.G."/>
            <person name="Berlin S.C."/>
            <person name="Ancla J.B."/>
            <person name="Asejo A.B."/>
            <person name="Yadao N.M.R."/>
            <person name="De Paz V.P. Jr."/>
            <person name="Bigol U.G."/>
        </authorList>
    </citation>
    <scope>NUCLEOTIDE SEQUENCE</scope>
</reference>
<dbReference type="Gene3D" id="3.10.150.10">
    <property type="entry name" value="DNA Polymerase III, subunit A, domain 2"/>
    <property type="match status" value="1"/>
</dbReference>
<dbReference type="InterPro" id="IPR046938">
    <property type="entry name" value="DNA_clamp_sf"/>
</dbReference>
<dbReference type="SUPFAM" id="SSF55979">
    <property type="entry name" value="DNA clamp"/>
    <property type="match status" value="1"/>
</dbReference>